<proteinExistence type="predicted"/>
<protein>
    <submittedName>
        <fullName evidence="1">Uncharacterized protein</fullName>
    </submittedName>
</protein>
<dbReference type="AlphaFoldDB" id="A0AAE5AGV5"/>
<gene>
    <name evidence="1" type="ORF">Lyticum_00422</name>
</gene>
<name>A0AAE5AGV5_9RICK</name>
<dbReference type="EMBL" id="JARGYU010000002">
    <property type="protein sequence ID" value="MDZ5761252.1"/>
    <property type="molecule type" value="Genomic_DNA"/>
</dbReference>
<sequence>MKSNNLSSEEFVAMISDEQRKKLFKPYFTSVVDKNFYVFLENKKDKKINVIPNQYEIYFSSGEKRFYIAEIAADAFELAKNDIMKTSNLGYIIKLKALWT</sequence>
<accession>A0AAE5AGV5</accession>
<evidence type="ECO:0000313" key="2">
    <source>
        <dbReference type="Proteomes" id="UP001289135"/>
    </source>
</evidence>
<evidence type="ECO:0000313" key="1">
    <source>
        <dbReference type="EMBL" id="MDZ5761252.1"/>
    </source>
</evidence>
<organism evidence="1 2">
    <name type="scientific">Lyticum sinuosum</name>
    <dbReference type="NCBI Taxonomy" id="1332059"/>
    <lineage>
        <taxon>Bacteria</taxon>
        <taxon>Pseudomonadati</taxon>
        <taxon>Pseudomonadota</taxon>
        <taxon>Alphaproteobacteria</taxon>
        <taxon>Rickettsiales</taxon>
        <taxon>Lyticum</taxon>
    </lineage>
</organism>
<comment type="caution">
    <text evidence="1">The sequence shown here is derived from an EMBL/GenBank/DDBJ whole genome shotgun (WGS) entry which is preliminary data.</text>
</comment>
<keyword evidence="2" id="KW-1185">Reference proteome</keyword>
<reference evidence="1" key="1">
    <citation type="submission" date="2023-02" db="EMBL/GenBank/DDBJ databases">
        <title>Host association and intracellularity evolved multiple times independently in the Rickettsiales.</title>
        <authorList>
            <person name="Castelli M."/>
            <person name="Nardi T."/>
            <person name="Gammuto L."/>
            <person name="Bellinzona G."/>
            <person name="Sabaneyeva E."/>
            <person name="Potekhin A."/>
            <person name="Serra V."/>
            <person name="Petroni G."/>
            <person name="Sassera D."/>
        </authorList>
    </citation>
    <scope>NUCLEOTIDE SEQUENCE</scope>
    <source>
        <strain evidence="1">USBL-36I1</strain>
    </source>
</reference>
<dbReference type="Proteomes" id="UP001289135">
    <property type="component" value="Unassembled WGS sequence"/>
</dbReference>
<dbReference type="RefSeq" id="WP_322498682.1">
    <property type="nucleotide sequence ID" value="NZ_JARGYU010000002.1"/>
</dbReference>